<evidence type="ECO:0000259" key="2">
    <source>
        <dbReference type="Pfam" id="PF24883"/>
    </source>
</evidence>
<organism evidence="3 4">
    <name type="scientific">Aspergillus sydowii CBS 593.65</name>
    <dbReference type="NCBI Taxonomy" id="1036612"/>
    <lineage>
        <taxon>Eukaryota</taxon>
        <taxon>Fungi</taxon>
        <taxon>Dikarya</taxon>
        <taxon>Ascomycota</taxon>
        <taxon>Pezizomycotina</taxon>
        <taxon>Eurotiomycetes</taxon>
        <taxon>Eurotiomycetidae</taxon>
        <taxon>Eurotiales</taxon>
        <taxon>Aspergillaceae</taxon>
        <taxon>Aspergillus</taxon>
        <taxon>Aspergillus subgen. Nidulantes</taxon>
    </lineage>
</organism>
<dbReference type="PANTHER" id="PTHR10039">
    <property type="entry name" value="AMELOGENIN"/>
    <property type="match status" value="1"/>
</dbReference>
<name>A0A1L9TNN4_9EURO</name>
<dbReference type="GeneID" id="63762618"/>
<keyword evidence="4" id="KW-1185">Reference proteome</keyword>
<dbReference type="Proteomes" id="UP000184356">
    <property type="component" value="Unassembled WGS sequence"/>
</dbReference>
<dbReference type="InterPro" id="IPR027417">
    <property type="entry name" value="P-loop_NTPase"/>
</dbReference>
<proteinExistence type="predicted"/>
<evidence type="ECO:0000256" key="1">
    <source>
        <dbReference type="ARBA" id="ARBA00022737"/>
    </source>
</evidence>
<dbReference type="InterPro" id="IPR056884">
    <property type="entry name" value="NPHP3-like_N"/>
</dbReference>
<evidence type="ECO:0000313" key="3">
    <source>
        <dbReference type="EMBL" id="OJJ61018.1"/>
    </source>
</evidence>
<protein>
    <recommendedName>
        <fullName evidence="2">Nephrocystin 3-like N-terminal domain-containing protein</fullName>
    </recommendedName>
</protein>
<dbReference type="Gene3D" id="3.40.50.300">
    <property type="entry name" value="P-loop containing nucleotide triphosphate hydrolases"/>
    <property type="match status" value="1"/>
</dbReference>
<feature type="domain" description="Nephrocystin 3-like N-terminal" evidence="2">
    <location>
        <begin position="314"/>
        <end position="496"/>
    </location>
</feature>
<sequence length="554" mass="61056">MPPQTAASTHTATANSCWQKAMDKLEPDLKYVLSSVTTQKLDIIGAVLKVAEAKRQLCIRKQWKYKTSSGKVIVLRDVLEKVVGWIDRFKTAGDIAMQYDPGTAALPWAAFRFLLTISCGDVHVFGSVVAVLETVARIAARCRVLEELYLHRPCDMSGVIEEALLGLYTESLSLLAKVVRYFKKPTGGKRHRLRYTHASNRLMKPVRVLSSIAQLPVSNDDINAIEAREKEVLKLASMADSKTIQALDTQVAKLATGTTSTLQDLSGRFTRVLDINGAMQQALEDKKLSELLHWLSPTPIALHHRAVADKRLPGSGQWLMDHQLFQQWESSSESSLLVLHGVRGSGKSTTFSAAVDHLRQRPTPASSSSPTFPAPCAYFYCADSPSQPERAAPEHVIRSVLRQLAVGPQNGTINQAVLSIYHRELKEAKKARMDPRELALGESIRLILDITMANPAYIAIDAVDELRDHDRATLVESLQRLVSESASVVKILITSRDNAHLEALLSADVSKIRVTPALNGADVKAYVQDHLQTAVRSRCLLNGKVSSTLIERTL</sequence>
<dbReference type="OrthoDB" id="7464126at2759"/>
<feature type="non-terminal residue" evidence="3">
    <location>
        <position position="554"/>
    </location>
</feature>
<evidence type="ECO:0000313" key="4">
    <source>
        <dbReference type="Proteomes" id="UP000184356"/>
    </source>
</evidence>
<dbReference type="EMBL" id="KV878584">
    <property type="protein sequence ID" value="OJJ61018.1"/>
    <property type="molecule type" value="Genomic_DNA"/>
</dbReference>
<keyword evidence="1" id="KW-0677">Repeat</keyword>
<dbReference type="VEuPathDB" id="FungiDB:ASPSYDRAFT_42862"/>
<dbReference type="SUPFAM" id="SSF52540">
    <property type="entry name" value="P-loop containing nucleoside triphosphate hydrolases"/>
    <property type="match status" value="1"/>
</dbReference>
<dbReference type="Pfam" id="PF24883">
    <property type="entry name" value="NPHP3_N"/>
    <property type="match status" value="1"/>
</dbReference>
<dbReference type="RefSeq" id="XP_040704824.1">
    <property type="nucleotide sequence ID" value="XM_040846545.1"/>
</dbReference>
<dbReference type="AlphaFoldDB" id="A0A1L9TNN4"/>
<reference evidence="4" key="1">
    <citation type="journal article" date="2017" name="Genome Biol.">
        <title>Comparative genomics reveals high biological diversity and specific adaptations in the industrially and medically important fungal genus Aspergillus.</title>
        <authorList>
            <person name="de Vries R.P."/>
            <person name="Riley R."/>
            <person name="Wiebenga A."/>
            <person name="Aguilar-Osorio G."/>
            <person name="Amillis S."/>
            <person name="Uchima C.A."/>
            <person name="Anderluh G."/>
            <person name="Asadollahi M."/>
            <person name="Askin M."/>
            <person name="Barry K."/>
            <person name="Battaglia E."/>
            <person name="Bayram O."/>
            <person name="Benocci T."/>
            <person name="Braus-Stromeyer S.A."/>
            <person name="Caldana C."/>
            <person name="Canovas D."/>
            <person name="Cerqueira G.C."/>
            <person name="Chen F."/>
            <person name="Chen W."/>
            <person name="Choi C."/>
            <person name="Clum A."/>
            <person name="Dos Santos R.A."/>
            <person name="Damasio A.R."/>
            <person name="Diallinas G."/>
            <person name="Emri T."/>
            <person name="Fekete E."/>
            <person name="Flipphi M."/>
            <person name="Freyberg S."/>
            <person name="Gallo A."/>
            <person name="Gournas C."/>
            <person name="Habgood R."/>
            <person name="Hainaut M."/>
            <person name="Harispe M.L."/>
            <person name="Henrissat B."/>
            <person name="Hilden K.S."/>
            <person name="Hope R."/>
            <person name="Hossain A."/>
            <person name="Karabika E."/>
            <person name="Karaffa L."/>
            <person name="Karanyi Z."/>
            <person name="Krasevec N."/>
            <person name="Kuo A."/>
            <person name="Kusch H."/>
            <person name="LaButti K."/>
            <person name="Lagendijk E.L."/>
            <person name="Lapidus A."/>
            <person name="Levasseur A."/>
            <person name="Lindquist E."/>
            <person name="Lipzen A."/>
            <person name="Logrieco A.F."/>
            <person name="MacCabe A."/>
            <person name="Maekelae M.R."/>
            <person name="Malavazi I."/>
            <person name="Melin P."/>
            <person name="Meyer V."/>
            <person name="Mielnichuk N."/>
            <person name="Miskei M."/>
            <person name="Molnar A.P."/>
            <person name="Mule G."/>
            <person name="Ngan C.Y."/>
            <person name="Orejas M."/>
            <person name="Orosz E."/>
            <person name="Ouedraogo J.P."/>
            <person name="Overkamp K.M."/>
            <person name="Park H.-S."/>
            <person name="Perrone G."/>
            <person name="Piumi F."/>
            <person name="Punt P.J."/>
            <person name="Ram A.F."/>
            <person name="Ramon A."/>
            <person name="Rauscher S."/>
            <person name="Record E."/>
            <person name="Riano-Pachon D.M."/>
            <person name="Robert V."/>
            <person name="Roehrig J."/>
            <person name="Ruller R."/>
            <person name="Salamov A."/>
            <person name="Salih N.S."/>
            <person name="Samson R.A."/>
            <person name="Sandor E."/>
            <person name="Sanguinetti M."/>
            <person name="Schuetze T."/>
            <person name="Sepcic K."/>
            <person name="Shelest E."/>
            <person name="Sherlock G."/>
            <person name="Sophianopoulou V."/>
            <person name="Squina F.M."/>
            <person name="Sun H."/>
            <person name="Susca A."/>
            <person name="Todd R.B."/>
            <person name="Tsang A."/>
            <person name="Unkles S.E."/>
            <person name="van de Wiele N."/>
            <person name="van Rossen-Uffink D."/>
            <person name="Oliveira J.V."/>
            <person name="Vesth T.C."/>
            <person name="Visser J."/>
            <person name="Yu J.-H."/>
            <person name="Zhou M."/>
            <person name="Andersen M.R."/>
            <person name="Archer D.B."/>
            <person name="Baker S.E."/>
            <person name="Benoit I."/>
            <person name="Brakhage A.A."/>
            <person name="Braus G.H."/>
            <person name="Fischer R."/>
            <person name="Frisvad J.C."/>
            <person name="Goldman G.H."/>
            <person name="Houbraken J."/>
            <person name="Oakley B."/>
            <person name="Pocsi I."/>
            <person name="Scazzocchio C."/>
            <person name="Seiboth B."/>
            <person name="vanKuyk P.A."/>
            <person name="Wortman J."/>
            <person name="Dyer P.S."/>
            <person name="Grigoriev I.V."/>
        </authorList>
    </citation>
    <scope>NUCLEOTIDE SEQUENCE [LARGE SCALE GENOMIC DNA]</scope>
    <source>
        <strain evidence="4">CBS 593.65</strain>
    </source>
</reference>
<gene>
    <name evidence="3" type="ORF">ASPSYDRAFT_42862</name>
</gene>
<dbReference type="PANTHER" id="PTHR10039:SF16">
    <property type="entry name" value="GPI INOSITOL-DEACYLASE"/>
    <property type="match status" value="1"/>
</dbReference>
<accession>A0A1L9TNN4</accession>